<dbReference type="InterPro" id="IPR013830">
    <property type="entry name" value="SGNH_hydro"/>
</dbReference>
<reference evidence="5 6" key="1">
    <citation type="submission" date="2019-11" db="EMBL/GenBank/DDBJ databases">
        <authorList>
            <person name="Ren C."/>
            <person name="Wang H."/>
            <person name="Xu Y."/>
        </authorList>
    </citation>
    <scope>NUCLEOTIDE SEQUENCE [LARGE SCALE GENOMIC DNA]</scope>
    <source>
        <strain evidence="6">JNU-WLY1368</strain>
        <strain evidence="3 5">LBM 19010</strain>
    </source>
</reference>
<evidence type="ECO:0000313" key="5">
    <source>
        <dbReference type="Proteomes" id="UP000501316"/>
    </source>
</evidence>
<dbReference type="Pfam" id="PF13472">
    <property type="entry name" value="Lipase_GDSL_2"/>
    <property type="match status" value="1"/>
</dbReference>
<evidence type="ECO:0000313" key="6">
    <source>
        <dbReference type="Proteomes" id="UP000509623"/>
    </source>
</evidence>
<evidence type="ECO:0000313" key="3">
    <source>
        <dbReference type="EMBL" id="QKN24133.1"/>
    </source>
</evidence>
<keyword evidence="1" id="KW-0732">Signal</keyword>
<evidence type="ECO:0000259" key="2">
    <source>
        <dbReference type="Pfam" id="PF13472"/>
    </source>
</evidence>
<feature type="chain" id="PRO_5044663980" description="SGNH hydrolase-type esterase domain-containing protein" evidence="1">
    <location>
        <begin position="32"/>
        <end position="265"/>
    </location>
</feature>
<evidence type="ECO:0000313" key="4">
    <source>
        <dbReference type="EMBL" id="QKO30798.1"/>
    </source>
</evidence>
<organism evidence="3 5">
    <name type="scientific">Caproicibacterium lactatifermentans</name>
    <dbReference type="NCBI Taxonomy" id="2666138"/>
    <lineage>
        <taxon>Bacteria</taxon>
        <taxon>Bacillati</taxon>
        <taxon>Bacillota</taxon>
        <taxon>Clostridia</taxon>
        <taxon>Eubacteriales</taxon>
        <taxon>Oscillospiraceae</taxon>
        <taxon>Caproicibacterium</taxon>
    </lineage>
</organism>
<dbReference type="InterPro" id="IPR036514">
    <property type="entry name" value="SGNH_hydro_sf"/>
</dbReference>
<feature type="domain" description="SGNH hydrolase-type esterase" evidence="2">
    <location>
        <begin position="107"/>
        <end position="244"/>
    </location>
</feature>
<dbReference type="Proteomes" id="UP000501316">
    <property type="component" value="Chromosome"/>
</dbReference>
<sequence>MKKQIKHILPVFLAAAAALLIVIIVPASVSAAYKSAQKQSASDRAAAAGAAHLEQMEKASTSAVEAKVSAMREQETMAKIASGKGSIWDQFQDYAILGDSRASAFYENGLLEKGRVLAKIGSQITDVKNQVTALKALNPSRIFLMYGLNDIESGDWNNIQAYTEELGQTVSILKQLCPRATVYVNSILPVQSPAYQESTSYYRLAEYNTAIKAYCKKNSISYIDATAVCEAHTDLFEPDGIHYKETFYPFWANTILSEVYNHEKD</sequence>
<accession>A0A859DUZ7</accession>
<dbReference type="SUPFAM" id="SSF52266">
    <property type="entry name" value="SGNH hydrolase"/>
    <property type="match status" value="1"/>
</dbReference>
<reference evidence="4" key="3">
    <citation type="journal article" date="2022" name="Int. J. Syst. Evol. Microbiol.">
        <title>Caproicibacterium lactatifermentans sp. nov., isolated from pit clay used for the production of Chinese strong aroma-type liquor.</title>
        <authorList>
            <person name="Wang H."/>
            <person name="Gu Y."/>
            <person name="Zhao D."/>
            <person name="Qiao Z."/>
            <person name="Zheng J."/>
            <person name="Gao J."/>
            <person name="Ren C."/>
            <person name="Xu Y."/>
        </authorList>
    </citation>
    <scope>NUCLEOTIDE SEQUENCE</scope>
    <source>
        <strain evidence="4">JNU-WLY1368</strain>
    </source>
</reference>
<proteinExistence type="predicted"/>
<dbReference type="Gene3D" id="3.40.50.1110">
    <property type="entry name" value="SGNH hydrolase"/>
    <property type="match status" value="1"/>
</dbReference>
<keyword evidence="6" id="KW-1185">Reference proteome</keyword>
<dbReference type="EMBL" id="CP046161">
    <property type="protein sequence ID" value="QKO30798.1"/>
    <property type="molecule type" value="Genomic_DNA"/>
</dbReference>
<dbReference type="Proteomes" id="UP000509623">
    <property type="component" value="Chromosome"/>
</dbReference>
<gene>
    <name evidence="3" type="ORF">GJQ69_06345</name>
    <name evidence="4" type="ORF">GKP14_07185</name>
</gene>
<evidence type="ECO:0000256" key="1">
    <source>
        <dbReference type="SAM" id="SignalP"/>
    </source>
</evidence>
<dbReference type="EMBL" id="CP046051">
    <property type="protein sequence ID" value="QKN24133.1"/>
    <property type="molecule type" value="Genomic_DNA"/>
</dbReference>
<dbReference type="KEGG" id="clf:GJQ69_06345"/>
<feature type="signal peptide" evidence="1">
    <location>
        <begin position="1"/>
        <end position="31"/>
    </location>
</feature>
<dbReference type="AlphaFoldDB" id="A0A859DUZ7"/>
<reference evidence="4" key="2">
    <citation type="journal article" date="2021" name="Appl. Environ. Microbiol.">
        <title>Adaptability of a Caproate-Producing Bacterium Contributes to Its Dominance in an Anaerobic Fermentation System.</title>
        <authorList>
            <person name="Wang H."/>
            <person name="Gu Y."/>
            <person name="Zhou W."/>
            <person name="Zhao D."/>
            <person name="Qiao Z."/>
            <person name="Zheng J."/>
            <person name="Gao J."/>
            <person name="Chen X."/>
            <person name="Ren C."/>
            <person name="Xu Y."/>
        </authorList>
    </citation>
    <scope>NUCLEOTIDE SEQUENCE</scope>
    <source>
        <strain evidence="4">JNU-WLY1368</strain>
    </source>
</reference>
<dbReference type="RefSeq" id="WP_086035539.1">
    <property type="nucleotide sequence ID" value="NZ_CP046051.1"/>
</dbReference>
<protein>
    <recommendedName>
        <fullName evidence="2">SGNH hydrolase-type esterase domain-containing protein</fullName>
    </recommendedName>
</protein>
<name>A0A859DUZ7_9FIRM</name>